<protein>
    <submittedName>
        <fullName evidence="1">Uncharacterized protein</fullName>
    </submittedName>
</protein>
<dbReference type="Proteomes" id="UP000030758">
    <property type="component" value="Unassembled WGS sequence"/>
</dbReference>
<dbReference type="AlphaFoldDB" id="A0A085N027"/>
<reference evidence="1" key="1">
    <citation type="journal article" date="2014" name="Nat. Genet.">
        <title>Genome and transcriptome of the porcine whipworm Trichuris suis.</title>
        <authorList>
            <person name="Jex A.R."/>
            <person name="Nejsum P."/>
            <person name="Schwarz E.M."/>
            <person name="Hu L."/>
            <person name="Young N.D."/>
            <person name="Hall R.S."/>
            <person name="Korhonen P.K."/>
            <person name="Liao S."/>
            <person name="Thamsborg S."/>
            <person name="Xia J."/>
            <person name="Xu P."/>
            <person name="Wang S."/>
            <person name="Scheerlinck J.P."/>
            <person name="Hofmann A."/>
            <person name="Sternberg P.W."/>
            <person name="Wang J."/>
            <person name="Gasser R.B."/>
        </authorList>
    </citation>
    <scope>NUCLEOTIDE SEQUENCE [LARGE SCALE GENOMIC DNA]</scope>
    <source>
        <strain evidence="1">DCEP-RM93F</strain>
    </source>
</reference>
<proteinExistence type="predicted"/>
<evidence type="ECO:0000313" key="1">
    <source>
        <dbReference type="EMBL" id="KFD62823.1"/>
    </source>
</evidence>
<organism evidence="1">
    <name type="scientific">Trichuris suis</name>
    <name type="common">pig whipworm</name>
    <dbReference type="NCBI Taxonomy" id="68888"/>
    <lineage>
        <taxon>Eukaryota</taxon>
        <taxon>Metazoa</taxon>
        <taxon>Ecdysozoa</taxon>
        <taxon>Nematoda</taxon>
        <taxon>Enoplea</taxon>
        <taxon>Dorylaimia</taxon>
        <taxon>Trichinellida</taxon>
        <taxon>Trichuridae</taxon>
        <taxon>Trichuris</taxon>
    </lineage>
</organism>
<dbReference type="SUPFAM" id="SSF48371">
    <property type="entry name" value="ARM repeat"/>
    <property type="match status" value="1"/>
</dbReference>
<gene>
    <name evidence="1" type="ORF">M514_05517</name>
</gene>
<name>A0A085N027_9BILA</name>
<dbReference type="InterPro" id="IPR016024">
    <property type="entry name" value="ARM-type_fold"/>
</dbReference>
<dbReference type="EMBL" id="KL367587">
    <property type="protein sequence ID" value="KFD62823.1"/>
    <property type="molecule type" value="Genomic_DNA"/>
</dbReference>
<sequence>MTNLERDETDESQLSENLRDRAYTPEVSSIASSDSFKDLVGMCNLLREPIVEERAYETLQIINRWMSPPGLDVDAIWETLLPVRLTGLMSLPVKSPLLLTTLKILKKISGHCRDCCQKLVRIKVNQRMSKLGKRIWREFDNNHIHTEIFCNLLLLGCSITKYPLPIGRFKLFYPMIELLKPIGSGKLASKFVRDKACLLMRNLIFHFRISAKDLRLMKRYKLLIFLANCIKHDGISRKRALVIVGKISGEKEWLMLHLLRNGLCEGLSCALMDKNHDYTSHVLMIFKHILVFKHDTVKCLTAERAFLLTLSDLMYSNCSRKVKTLTLRRLAELLCLDNENRLPLICYIETIWYAANELKSARFSVRKVLLNSLIKVVAKQNSRLTDLSGCSMAAEISSRLHGFNFARSLLSGNIRNVDVRRSLSRTAAKCLNWDGALQAAAKIAIQPVNHGYNDQRLLVREMLVQPGIAAKRRKSEFNADRND</sequence>
<accession>A0A085N027</accession>